<comment type="caution">
    <text evidence="3">The sequence shown here is derived from an EMBL/GenBank/DDBJ whole genome shotgun (WGS) entry which is preliminary data.</text>
</comment>
<feature type="domain" description="F-box" evidence="2">
    <location>
        <begin position="6"/>
        <end position="34"/>
    </location>
</feature>
<dbReference type="Gene3D" id="3.80.10.10">
    <property type="entry name" value="Ribonuclease Inhibitor"/>
    <property type="match status" value="1"/>
</dbReference>
<name>A0A4Y7TGE3_COPMI</name>
<dbReference type="InterPro" id="IPR036047">
    <property type="entry name" value="F-box-like_dom_sf"/>
</dbReference>
<protein>
    <recommendedName>
        <fullName evidence="2">F-box domain-containing protein</fullName>
    </recommendedName>
</protein>
<dbReference type="Proteomes" id="UP000298030">
    <property type="component" value="Unassembled WGS sequence"/>
</dbReference>
<feature type="region of interest" description="Disordered" evidence="1">
    <location>
        <begin position="450"/>
        <end position="491"/>
    </location>
</feature>
<dbReference type="STRING" id="71717.A0A4Y7TGE3"/>
<proteinExistence type="predicted"/>
<keyword evidence="4" id="KW-1185">Reference proteome</keyword>
<gene>
    <name evidence="3" type="ORF">FA13DRAFT_1627875</name>
</gene>
<accession>A0A4Y7TGE3</accession>
<evidence type="ECO:0000256" key="1">
    <source>
        <dbReference type="SAM" id="MobiDB-lite"/>
    </source>
</evidence>
<dbReference type="AlphaFoldDB" id="A0A4Y7TGE3"/>
<dbReference type="InterPro" id="IPR001810">
    <property type="entry name" value="F-box_dom"/>
</dbReference>
<dbReference type="InterPro" id="IPR032675">
    <property type="entry name" value="LRR_dom_sf"/>
</dbReference>
<dbReference type="OrthoDB" id="3005567at2759"/>
<dbReference type="SUPFAM" id="SSF81383">
    <property type="entry name" value="F-box domain"/>
    <property type="match status" value="1"/>
</dbReference>
<evidence type="ECO:0000313" key="3">
    <source>
        <dbReference type="EMBL" id="TEB32632.1"/>
    </source>
</evidence>
<dbReference type="Pfam" id="PF00646">
    <property type="entry name" value="F-box"/>
    <property type="match status" value="1"/>
</dbReference>
<evidence type="ECO:0000259" key="2">
    <source>
        <dbReference type="Pfam" id="PF00646"/>
    </source>
</evidence>
<evidence type="ECO:0000313" key="4">
    <source>
        <dbReference type="Proteomes" id="UP000298030"/>
    </source>
</evidence>
<feature type="compositionally biased region" description="Basic and acidic residues" evidence="1">
    <location>
        <begin position="462"/>
        <end position="472"/>
    </location>
</feature>
<feature type="compositionally biased region" description="Basic residues" evidence="1">
    <location>
        <begin position="481"/>
        <end position="491"/>
    </location>
</feature>
<sequence length="491" mass="55419">MVSAENLNLDVLELIFAHLSGHDLTSVSLVSRTFFAGAIPTLYRNITYRLKEAKAHDTVMSPFAVLLQHKSLANHVRTIDLQAVPKTNNLKIRIQPHSTFMRDCRKAIELCTSLHTFRCTEPNVVPAFLMSLQNKPNLQSVRVNSNFTAEQAKLLTNLGNLNDVFLELASWNMVDALPRWTMGLQKALTSLVLYRTEELNETALELTLKELPELKGLHIVQCTRMDHVTILNLLAHTPNLEALSMTTFEKSRPIPTPLPPLPSLQHLAIDARYHMSPSPTPAILASLLEQLKLSAPTLSSFSIKLPERKITVQHGFIEKLVDAYGYYLRKLAFLDCVLELKSIEKIAQDCEDLERLDVSIPIRESYAFATAISAAQNLTTLVDIESHAQHGINPSLNLEQVEYFIETVPSLRKVVSGRRIWIPGNVDDGDYSVKLDRRLPYRSRPSWFLPSSKYPSPVPRAESPRTRTKEGDIGSMPQKSRTQKSKTYVRR</sequence>
<reference evidence="3 4" key="1">
    <citation type="journal article" date="2019" name="Nat. Ecol. Evol.">
        <title>Megaphylogeny resolves global patterns of mushroom evolution.</title>
        <authorList>
            <person name="Varga T."/>
            <person name="Krizsan K."/>
            <person name="Foldi C."/>
            <person name="Dima B."/>
            <person name="Sanchez-Garcia M."/>
            <person name="Sanchez-Ramirez S."/>
            <person name="Szollosi G.J."/>
            <person name="Szarkandi J.G."/>
            <person name="Papp V."/>
            <person name="Albert L."/>
            <person name="Andreopoulos W."/>
            <person name="Angelini C."/>
            <person name="Antonin V."/>
            <person name="Barry K.W."/>
            <person name="Bougher N.L."/>
            <person name="Buchanan P."/>
            <person name="Buyck B."/>
            <person name="Bense V."/>
            <person name="Catcheside P."/>
            <person name="Chovatia M."/>
            <person name="Cooper J."/>
            <person name="Damon W."/>
            <person name="Desjardin D."/>
            <person name="Finy P."/>
            <person name="Geml J."/>
            <person name="Haridas S."/>
            <person name="Hughes K."/>
            <person name="Justo A."/>
            <person name="Karasinski D."/>
            <person name="Kautmanova I."/>
            <person name="Kiss B."/>
            <person name="Kocsube S."/>
            <person name="Kotiranta H."/>
            <person name="LaButti K.M."/>
            <person name="Lechner B.E."/>
            <person name="Liimatainen K."/>
            <person name="Lipzen A."/>
            <person name="Lukacs Z."/>
            <person name="Mihaltcheva S."/>
            <person name="Morgado L.N."/>
            <person name="Niskanen T."/>
            <person name="Noordeloos M.E."/>
            <person name="Ohm R.A."/>
            <person name="Ortiz-Santana B."/>
            <person name="Ovrebo C."/>
            <person name="Racz N."/>
            <person name="Riley R."/>
            <person name="Savchenko A."/>
            <person name="Shiryaev A."/>
            <person name="Soop K."/>
            <person name="Spirin V."/>
            <person name="Szebenyi C."/>
            <person name="Tomsovsky M."/>
            <person name="Tulloss R.E."/>
            <person name="Uehling J."/>
            <person name="Grigoriev I.V."/>
            <person name="Vagvolgyi C."/>
            <person name="Papp T."/>
            <person name="Martin F.M."/>
            <person name="Miettinen O."/>
            <person name="Hibbett D.S."/>
            <person name="Nagy L.G."/>
        </authorList>
    </citation>
    <scope>NUCLEOTIDE SEQUENCE [LARGE SCALE GENOMIC DNA]</scope>
    <source>
        <strain evidence="3 4">FP101781</strain>
    </source>
</reference>
<organism evidence="3 4">
    <name type="scientific">Coprinellus micaceus</name>
    <name type="common">Glistening ink-cap mushroom</name>
    <name type="synonym">Coprinus micaceus</name>
    <dbReference type="NCBI Taxonomy" id="71717"/>
    <lineage>
        <taxon>Eukaryota</taxon>
        <taxon>Fungi</taxon>
        <taxon>Dikarya</taxon>
        <taxon>Basidiomycota</taxon>
        <taxon>Agaricomycotina</taxon>
        <taxon>Agaricomycetes</taxon>
        <taxon>Agaricomycetidae</taxon>
        <taxon>Agaricales</taxon>
        <taxon>Agaricineae</taxon>
        <taxon>Psathyrellaceae</taxon>
        <taxon>Coprinellus</taxon>
    </lineage>
</organism>
<dbReference type="EMBL" id="QPFP01000014">
    <property type="protein sequence ID" value="TEB32632.1"/>
    <property type="molecule type" value="Genomic_DNA"/>
</dbReference>
<dbReference type="SUPFAM" id="SSF52047">
    <property type="entry name" value="RNI-like"/>
    <property type="match status" value="1"/>
</dbReference>